<dbReference type="GO" id="GO:0043596">
    <property type="term" value="C:nuclear replication fork"/>
    <property type="evidence" value="ECO:0007669"/>
    <property type="project" value="EnsemblFungi"/>
</dbReference>
<dbReference type="GO" id="GO:0005524">
    <property type="term" value="F:ATP binding"/>
    <property type="evidence" value="ECO:0007669"/>
    <property type="project" value="UniProtKB-KW"/>
</dbReference>
<dbReference type="GO" id="GO:0003689">
    <property type="term" value="F:DNA clamp loader activity"/>
    <property type="evidence" value="ECO:0007669"/>
    <property type="project" value="EnsemblFungi"/>
</dbReference>
<organism evidence="5 6">
    <name type="scientific">Kuraishia capsulata CBS 1993</name>
    <dbReference type="NCBI Taxonomy" id="1382522"/>
    <lineage>
        <taxon>Eukaryota</taxon>
        <taxon>Fungi</taxon>
        <taxon>Dikarya</taxon>
        <taxon>Ascomycota</taxon>
        <taxon>Saccharomycotina</taxon>
        <taxon>Pichiomycetes</taxon>
        <taxon>Pichiales</taxon>
        <taxon>Pichiaceae</taxon>
        <taxon>Kuraishia</taxon>
    </lineage>
</organism>
<dbReference type="InterPro" id="IPR003593">
    <property type="entry name" value="AAA+_ATPase"/>
</dbReference>
<dbReference type="EMBL" id="HG793131">
    <property type="protein sequence ID" value="CDK29937.1"/>
    <property type="molecule type" value="Genomic_DNA"/>
</dbReference>
<keyword evidence="6" id="KW-1185">Reference proteome</keyword>
<dbReference type="GO" id="GO:0016887">
    <property type="term" value="F:ATP hydrolysis activity"/>
    <property type="evidence" value="ECO:0007669"/>
    <property type="project" value="InterPro"/>
</dbReference>
<gene>
    <name evidence="5" type="ORF">KUCA_T00005931001</name>
</gene>
<dbReference type="Gene3D" id="3.40.50.300">
    <property type="entry name" value="P-loop containing nucleotide triphosphate hydrolases"/>
    <property type="match status" value="1"/>
</dbReference>
<dbReference type="AlphaFoldDB" id="W6MVG1"/>
<evidence type="ECO:0000256" key="1">
    <source>
        <dbReference type="ARBA" id="ARBA00022705"/>
    </source>
</evidence>
<dbReference type="SUPFAM" id="SSF52540">
    <property type="entry name" value="P-loop containing nucleoside triphosphate hydrolases"/>
    <property type="match status" value="1"/>
</dbReference>
<feature type="domain" description="AAA+ ATPase" evidence="4">
    <location>
        <begin position="139"/>
        <end position="273"/>
    </location>
</feature>
<reference evidence="5" key="2">
    <citation type="submission" date="2014-02" db="EMBL/GenBank/DDBJ databases">
        <title>Complete DNA sequence of /Kuraishia capsulata/ illustrates novel genomic features among budding yeasts (/Saccharomycotina/).</title>
        <authorList>
            <person name="Morales L."/>
            <person name="Noel B."/>
            <person name="Porcel B."/>
            <person name="Marcet-Houben M."/>
            <person name="Hullo M-F."/>
            <person name="Sacerdot C."/>
            <person name="Tekaia F."/>
            <person name="Leh-Louis V."/>
            <person name="Despons L."/>
            <person name="Khanna V."/>
            <person name="Aury J-M."/>
            <person name="Barbe V."/>
            <person name="Couloux A."/>
            <person name="Labadie K."/>
            <person name="Pelletier E."/>
            <person name="Souciet J-L."/>
            <person name="Boekhout T."/>
            <person name="Gabaldon T."/>
            <person name="Wincker P."/>
            <person name="Dujon B."/>
        </authorList>
    </citation>
    <scope>NUCLEOTIDE SEQUENCE</scope>
    <source>
        <strain evidence="5">CBS 1993</strain>
    </source>
</reference>
<dbReference type="PANTHER" id="PTHR23389:SF3">
    <property type="entry name" value="CHROMOSOME TRANSMISSION FIDELITY PROTEIN 18 HOMOLOG"/>
    <property type="match status" value="1"/>
</dbReference>
<evidence type="ECO:0000256" key="3">
    <source>
        <dbReference type="ARBA" id="ARBA00022840"/>
    </source>
</evidence>
<keyword evidence="3" id="KW-0067">ATP-binding</keyword>
<dbReference type="RefSeq" id="XP_022461918.1">
    <property type="nucleotide sequence ID" value="XM_022604052.1"/>
</dbReference>
<dbReference type="HOGENOM" id="CLU_004894_3_1_1"/>
<keyword evidence="2" id="KW-0547">Nucleotide-binding</keyword>
<evidence type="ECO:0000313" key="5">
    <source>
        <dbReference type="EMBL" id="CDK29937.1"/>
    </source>
</evidence>
<dbReference type="InterPro" id="IPR047854">
    <property type="entry name" value="RFC_lid"/>
</dbReference>
<dbReference type="InterPro" id="IPR027417">
    <property type="entry name" value="P-loop_NTPase"/>
</dbReference>
<reference evidence="5" key="1">
    <citation type="submission" date="2013-12" db="EMBL/GenBank/DDBJ databases">
        <authorList>
            <person name="Genoscope - CEA"/>
        </authorList>
    </citation>
    <scope>NUCLEOTIDE SEQUENCE</scope>
    <source>
        <strain evidence="5">CBS 1993</strain>
    </source>
</reference>
<dbReference type="InterPro" id="IPR003959">
    <property type="entry name" value="ATPase_AAA_core"/>
</dbReference>
<dbReference type="GeneID" id="34523306"/>
<sequence length="612" mass="69766">MFSGLSFKDSVLSTSKGSENVRLSSGKTIVLKTRQRDRSVDLAPCLSDNNSMDVLMGNLDIEKVVQKPRFTPKPKRLKSDKVLWTEKWRPSTYLDLLGNERINRLTLEWLSQWSKVVFNTPNDMTEKNRELGDPYGRPHRKILLLNGPPGIGKTSIAHVIAKQVGYEVLEINASDERAGTSVRDKIRNSLSSVTFSGKPTCLVIDEIDGSTETGFIKVLLEILNEDDRAQVKSKKKAKFLMRPIIAVCNDLYASCLEKLRPRAEIITMRHPPRRAIKERLRKICKAESLAFSDPNLEAVAETCNFDMRGCLNMLQFSGGSSIKNGGGKDLQTSWFNLVKTTFTRDNSLKLGQQFAQLEKLLLVSDEKVLNGCFNAYLNVGYQNIDLTRCDAMTDWLYFADAAGNLQDSYSSLAVLKFYLLFSGTSTEVKTSNLSEFYENRRRYAQMLRYFNTAVSIPTLDLVKYVIPFASSILTLNLKVSIHNMKPNEKAKLETIKNVMKQFGVKVERSSTGLELYPPIDSLCHFSEQSLRQHQQKKQPLLILLNEERILKRKPEPLEERPTKRNVSADFFKKQYGEIVEAPIKNNENRIWVKYHEGFSDAVKKNIRWSDLF</sequence>
<dbReference type="CDD" id="cd18140">
    <property type="entry name" value="HLD_clamp_RFC"/>
    <property type="match status" value="1"/>
</dbReference>
<dbReference type="Pfam" id="PF00004">
    <property type="entry name" value="AAA"/>
    <property type="match status" value="1"/>
</dbReference>
<evidence type="ECO:0000313" key="6">
    <source>
        <dbReference type="Proteomes" id="UP000019384"/>
    </source>
</evidence>
<protein>
    <recommendedName>
        <fullName evidence="4">AAA+ ATPase domain-containing protein</fullName>
    </recommendedName>
</protein>
<name>W6MVG1_9ASCO</name>
<dbReference type="Proteomes" id="UP000019384">
    <property type="component" value="Unassembled WGS sequence"/>
</dbReference>
<evidence type="ECO:0000259" key="4">
    <source>
        <dbReference type="SMART" id="SM00382"/>
    </source>
</evidence>
<proteinExistence type="predicted"/>
<dbReference type="GO" id="GO:0031390">
    <property type="term" value="C:Ctf18 RFC-like complex"/>
    <property type="evidence" value="ECO:0007669"/>
    <property type="project" value="EnsemblFungi"/>
</dbReference>
<dbReference type="Gene3D" id="1.10.8.60">
    <property type="match status" value="1"/>
</dbReference>
<dbReference type="GO" id="GO:0007064">
    <property type="term" value="P:mitotic sister chromatid cohesion"/>
    <property type="evidence" value="ECO:0007669"/>
    <property type="project" value="EnsemblFungi"/>
</dbReference>
<dbReference type="GO" id="GO:0034398">
    <property type="term" value="P:telomere tethering at nuclear periphery"/>
    <property type="evidence" value="ECO:0007669"/>
    <property type="project" value="EnsemblFungi"/>
</dbReference>
<dbReference type="OrthoDB" id="2195431at2759"/>
<dbReference type="STRING" id="1382522.W6MVG1"/>
<dbReference type="GO" id="GO:0000724">
    <property type="term" value="P:double-strand break repair via homologous recombination"/>
    <property type="evidence" value="ECO:0007669"/>
    <property type="project" value="EnsemblFungi"/>
</dbReference>
<dbReference type="CDD" id="cd00009">
    <property type="entry name" value="AAA"/>
    <property type="match status" value="1"/>
</dbReference>
<keyword evidence="1" id="KW-0235">DNA replication</keyword>
<dbReference type="GO" id="GO:0003677">
    <property type="term" value="F:DNA binding"/>
    <property type="evidence" value="ECO:0007669"/>
    <property type="project" value="TreeGrafter"/>
</dbReference>
<dbReference type="PANTHER" id="PTHR23389">
    <property type="entry name" value="CHROMOSOME TRANSMISSION FIDELITY FACTOR 18"/>
    <property type="match status" value="1"/>
</dbReference>
<accession>W6MVG1</accession>
<dbReference type="GO" id="GO:0035753">
    <property type="term" value="P:maintenance of DNA trinucleotide repeats"/>
    <property type="evidence" value="ECO:0007669"/>
    <property type="project" value="EnsemblFungi"/>
</dbReference>
<evidence type="ECO:0000256" key="2">
    <source>
        <dbReference type="ARBA" id="ARBA00022741"/>
    </source>
</evidence>
<dbReference type="GO" id="GO:0006270">
    <property type="term" value="P:DNA replication initiation"/>
    <property type="evidence" value="ECO:0007669"/>
    <property type="project" value="EnsemblFungi"/>
</dbReference>
<dbReference type="SMART" id="SM00382">
    <property type="entry name" value="AAA"/>
    <property type="match status" value="1"/>
</dbReference>